<dbReference type="EMBL" id="CP159992">
    <property type="protein sequence ID" value="XCP96144.1"/>
    <property type="molecule type" value="Genomic_DNA"/>
</dbReference>
<dbReference type="InterPro" id="IPR000361">
    <property type="entry name" value="ATAP_core_dom"/>
</dbReference>
<dbReference type="PANTHER" id="PTHR43011">
    <property type="entry name" value="IRON-SULFUR CLUSTER ASSEMBLY 2 HOMOLOG, MITOCHONDRIAL"/>
    <property type="match status" value="1"/>
</dbReference>
<dbReference type="InterPro" id="IPR017870">
    <property type="entry name" value="FeS_cluster_insertion_CS"/>
</dbReference>
<dbReference type="InterPro" id="IPR035903">
    <property type="entry name" value="HesB-like_dom_sf"/>
</dbReference>
<dbReference type="GO" id="GO:0016226">
    <property type="term" value="P:iron-sulfur cluster assembly"/>
    <property type="evidence" value="ECO:0007669"/>
    <property type="project" value="InterPro"/>
</dbReference>
<organism evidence="2">
    <name type="scientific">Paenibacillus sp. AN1007</name>
    <dbReference type="NCBI Taxonomy" id="3151385"/>
    <lineage>
        <taxon>Bacteria</taxon>
        <taxon>Bacillati</taxon>
        <taxon>Bacillota</taxon>
        <taxon>Bacilli</taxon>
        <taxon>Bacillales</taxon>
        <taxon>Paenibacillaceae</taxon>
        <taxon>Paenibacillus</taxon>
    </lineage>
</organism>
<name>A0AAU8NI26_9BACL</name>
<dbReference type="Gene3D" id="2.60.300.12">
    <property type="entry name" value="HesB-like domain"/>
    <property type="match status" value="1"/>
</dbReference>
<dbReference type="RefSeq" id="WP_342552188.1">
    <property type="nucleotide sequence ID" value="NZ_CP159992.1"/>
</dbReference>
<evidence type="ECO:0000313" key="2">
    <source>
        <dbReference type="EMBL" id="XCP96144.1"/>
    </source>
</evidence>
<dbReference type="NCBIfam" id="TIGR00049">
    <property type="entry name" value="iron-sulfur cluster assembly accessory protein"/>
    <property type="match status" value="1"/>
</dbReference>
<dbReference type="GO" id="GO:0005506">
    <property type="term" value="F:iron ion binding"/>
    <property type="evidence" value="ECO:0007669"/>
    <property type="project" value="TreeGrafter"/>
</dbReference>
<gene>
    <name evidence="2" type="ORF">ABXS70_05375</name>
</gene>
<sequence length="119" mass="12838">MNIEVTPSASIKMLQILSDANMQASFLRVGVSEGGCSGLSYTLVVDDQQTGEDIVLHKDGFGIMVHRHSVPYIDGLEIDYEESGMTGGFTMNNPNAKVSCGCGASFRMAKDRGRVQKCD</sequence>
<dbReference type="PANTHER" id="PTHR43011:SF1">
    <property type="entry name" value="IRON-SULFUR CLUSTER ASSEMBLY 2 HOMOLOG, MITOCHONDRIAL"/>
    <property type="match status" value="1"/>
</dbReference>
<proteinExistence type="predicted"/>
<feature type="domain" description="Core" evidence="1">
    <location>
        <begin position="1"/>
        <end position="103"/>
    </location>
</feature>
<dbReference type="Pfam" id="PF01521">
    <property type="entry name" value="Fe-S_biosyn"/>
    <property type="match status" value="1"/>
</dbReference>
<evidence type="ECO:0000259" key="1">
    <source>
        <dbReference type="Pfam" id="PF01521"/>
    </source>
</evidence>
<dbReference type="GO" id="GO:0051539">
    <property type="term" value="F:4 iron, 4 sulfur cluster binding"/>
    <property type="evidence" value="ECO:0007669"/>
    <property type="project" value="TreeGrafter"/>
</dbReference>
<protein>
    <submittedName>
        <fullName evidence="2">Iron-sulfur cluster assembly accessory protein</fullName>
    </submittedName>
</protein>
<dbReference type="SUPFAM" id="SSF89360">
    <property type="entry name" value="HesB-like domain"/>
    <property type="match status" value="1"/>
</dbReference>
<dbReference type="PROSITE" id="PS01152">
    <property type="entry name" value="HESB"/>
    <property type="match status" value="1"/>
</dbReference>
<accession>A0AAU8NI26</accession>
<dbReference type="InterPro" id="IPR016092">
    <property type="entry name" value="ATAP"/>
</dbReference>
<dbReference type="GO" id="GO:0051537">
    <property type="term" value="F:2 iron, 2 sulfur cluster binding"/>
    <property type="evidence" value="ECO:0007669"/>
    <property type="project" value="UniProtKB-ARBA"/>
</dbReference>
<dbReference type="AlphaFoldDB" id="A0AAU8NI26"/>
<reference evidence="2" key="1">
    <citation type="submission" date="2024-05" db="EMBL/GenBank/DDBJ databases">
        <title>Draft genome assemblies of 36 bacteria isolated from hibernating arctic ground squirrels.</title>
        <authorList>
            <person name="McKee H."/>
            <person name="Mullen L."/>
            <person name="Drown D.M."/>
            <person name="Duddleston K.N."/>
        </authorList>
    </citation>
    <scope>NUCLEOTIDE SEQUENCE</scope>
    <source>
        <strain evidence="2">AN1007</strain>
    </source>
</reference>